<keyword evidence="2" id="KW-1133">Transmembrane helix</keyword>
<sequence length="217" mass="23516">MSIDVSFFSSLKKSLTSSRRCRLFVSTIAAIVLIGAGSVSYVVIDDYIDSRRDDYCLVFSEGDFGSVLDGITSTSDDDEGERRQSPDNWSCRIDGDNGQRLRIESTSNADFYFPKDPNLTRAEDRSMMPGSVVSDVPGSDALVASWTGDGYAAAGWFEGNSAIAIYTLESVESSQCEYTAEILTKVILRRAPALLSETGFTPTHTPTTTPEPASSPT</sequence>
<proteinExistence type="predicted"/>
<organism evidence="3 4">
    <name type="scientific">Actinomyces slackii</name>
    <dbReference type="NCBI Taxonomy" id="52774"/>
    <lineage>
        <taxon>Bacteria</taxon>
        <taxon>Bacillati</taxon>
        <taxon>Actinomycetota</taxon>
        <taxon>Actinomycetes</taxon>
        <taxon>Actinomycetales</taxon>
        <taxon>Actinomycetaceae</taxon>
        <taxon>Actinomyces</taxon>
    </lineage>
</organism>
<keyword evidence="2" id="KW-0812">Transmembrane</keyword>
<gene>
    <name evidence="3" type="ORF">NCTC11923_01570</name>
</gene>
<name>A0A448KDB5_9ACTO</name>
<reference evidence="3 4" key="1">
    <citation type="submission" date="2018-12" db="EMBL/GenBank/DDBJ databases">
        <authorList>
            <consortium name="Pathogen Informatics"/>
        </authorList>
    </citation>
    <scope>NUCLEOTIDE SEQUENCE [LARGE SCALE GENOMIC DNA]</scope>
    <source>
        <strain evidence="3 4">NCTC11923</strain>
    </source>
</reference>
<feature type="transmembrane region" description="Helical" evidence="2">
    <location>
        <begin position="21"/>
        <end position="44"/>
    </location>
</feature>
<accession>A0A448KDB5</accession>
<evidence type="ECO:0000256" key="2">
    <source>
        <dbReference type="SAM" id="Phobius"/>
    </source>
</evidence>
<evidence type="ECO:0000256" key="1">
    <source>
        <dbReference type="SAM" id="MobiDB-lite"/>
    </source>
</evidence>
<protein>
    <submittedName>
        <fullName evidence="3">Uncharacterized protein</fullName>
    </submittedName>
</protein>
<keyword evidence="2" id="KW-0472">Membrane</keyword>
<evidence type="ECO:0000313" key="4">
    <source>
        <dbReference type="Proteomes" id="UP000276899"/>
    </source>
</evidence>
<dbReference type="AlphaFoldDB" id="A0A448KDB5"/>
<dbReference type="STRING" id="1278298.GCA_000428685_00580"/>
<keyword evidence="4" id="KW-1185">Reference proteome</keyword>
<feature type="region of interest" description="Disordered" evidence="1">
    <location>
        <begin position="197"/>
        <end position="217"/>
    </location>
</feature>
<evidence type="ECO:0000313" key="3">
    <source>
        <dbReference type="EMBL" id="VEG74921.1"/>
    </source>
</evidence>
<dbReference type="Proteomes" id="UP000276899">
    <property type="component" value="Chromosome"/>
</dbReference>
<dbReference type="RefSeq" id="WP_126412261.1">
    <property type="nucleotide sequence ID" value="NZ_CBCRWE010000017.1"/>
</dbReference>
<dbReference type="KEGG" id="asla:NCTC11923_01570"/>
<feature type="region of interest" description="Disordered" evidence="1">
    <location>
        <begin position="70"/>
        <end position="91"/>
    </location>
</feature>
<dbReference type="EMBL" id="LR134363">
    <property type="protein sequence ID" value="VEG74921.1"/>
    <property type="molecule type" value="Genomic_DNA"/>
</dbReference>